<dbReference type="Proteomes" id="UP000000702">
    <property type="component" value="Unassembled WGS sequence"/>
</dbReference>
<evidence type="ECO:0000313" key="2">
    <source>
        <dbReference type="EMBL" id="CCD16421.1"/>
    </source>
</evidence>
<name>F9WGI5_TRYCI</name>
<protein>
    <submittedName>
        <fullName evidence="2">WGS project CAEQ00000000 data, annotated contig 505</fullName>
    </submittedName>
</protein>
<comment type="caution">
    <text evidence="2">The sequence shown here is derived from an EMBL/GenBank/DDBJ whole genome shotgun (WGS) entry which is preliminary data.</text>
</comment>
<keyword evidence="3" id="KW-1185">Reference proteome</keyword>
<evidence type="ECO:0000256" key="1">
    <source>
        <dbReference type="SAM" id="MobiDB-lite"/>
    </source>
</evidence>
<dbReference type="EMBL" id="CAEQ01002276">
    <property type="protein sequence ID" value="CCD16421.1"/>
    <property type="molecule type" value="Genomic_DNA"/>
</dbReference>
<accession>F9WGI5</accession>
<dbReference type="VEuPathDB" id="TriTrypDB:TcIL3000_0_13420"/>
<organism evidence="2 3">
    <name type="scientific">Trypanosoma congolense (strain IL3000)</name>
    <dbReference type="NCBI Taxonomy" id="1068625"/>
    <lineage>
        <taxon>Eukaryota</taxon>
        <taxon>Discoba</taxon>
        <taxon>Euglenozoa</taxon>
        <taxon>Kinetoplastea</taxon>
        <taxon>Metakinetoplastina</taxon>
        <taxon>Trypanosomatida</taxon>
        <taxon>Trypanosomatidae</taxon>
        <taxon>Trypanosoma</taxon>
        <taxon>Nannomonas</taxon>
    </lineage>
</organism>
<gene>
    <name evidence="2" type="ORF">TCIL3000_0_13420</name>
</gene>
<proteinExistence type="predicted"/>
<dbReference type="AlphaFoldDB" id="F9WGI5"/>
<reference evidence="2 3" key="2">
    <citation type="journal article" date="2012" name="Proc. Natl. Acad. Sci. U.S.A.">
        <title>Antigenic diversity is generated by distinct evolutionary mechanisms in African trypanosome species.</title>
        <authorList>
            <person name="Jackson A.P."/>
            <person name="Berry A."/>
            <person name="Aslett M."/>
            <person name="Allison H.C."/>
            <person name="Burton P."/>
            <person name="Vavrova-Anderson J."/>
            <person name="Brown R."/>
            <person name="Browne H."/>
            <person name="Corton N."/>
            <person name="Hauser H."/>
            <person name="Gamble J."/>
            <person name="Gilderthorp R."/>
            <person name="Marcello L."/>
            <person name="McQuillan J."/>
            <person name="Otto T.D."/>
            <person name="Quail M.A."/>
            <person name="Sanders M.J."/>
            <person name="van Tonder A."/>
            <person name="Ginger M.L."/>
            <person name="Field M.C."/>
            <person name="Barry J.D."/>
            <person name="Hertz-Fowler C."/>
            <person name="Berriman M."/>
        </authorList>
    </citation>
    <scope>NUCLEOTIDE SEQUENCE [LARGE SCALE GENOMIC DNA]</scope>
    <source>
        <strain evidence="2 3">IL3000</strain>
    </source>
</reference>
<reference evidence="3" key="1">
    <citation type="submission" date="2011-07" db="EMBL/GenBank/DDBJ databases">
        <title>Divergent evolution of antigenic variation in African trypanosomes.</title>
        <authorList>
            <person name="Jackson A.P."/>
            <person name="Berry A."/>
            <person name="Allison H.C."/>
            <person name="Burton P."/>
            <person name="Anderson J."/>
            <person name="Aslett M."/>
            <person name="Brown R."/>
            <person name="Corton N."/>
            <person name="Harris D."/>
            <person name="Hauser H."/>
            <person name="Gamble J."/>
            <person name="Gilderthorp R."/>
            <person name="McQuillan J."/>
            <person name="Quail M.A."/>
            <person name="Sanders M."/>
            <person name="Van Tonder A."/>
            <person name="Ginger M.L."/>
            <person name="Donelson J.E."/>
            <person name="Field M.C."/>
            <person name="Barry J.D."/>
            <person name="Berriman M."/>
            <person name="Hertz-Fowler C."/>
        </authorList>
    </citation>
    <scope>NUCLEOTIDE SEQUENCE [LARGE SCALE GENOMIC DNA]</scope>
    <source>
        <strain evidence="3">IL3000</strain>
    </source>
</reference>
<feature type="region of interest" description="Disordered" evidence="1">
    <location>
        <begin position="1"/>
        <end position="21"/>
    </location>
</feature>
<sequence length="154" mass="16933">MIASNDEDARRASHSDTMPPPDTSYGGCEVYMWGVTLGFGSDHIWTTVEVTSMPGIGRIVPCKSKECSTRGEKLIGKASLGSVKKTWSEGTTSPSSELTHSFGLRRSPFTRLRQKRSFEVRRGSSRVGQGAYRFGPRDGKAPKCEAAWRIRMAS</sequence>
<evidence type="ECO:0000313" key="3">
    <source>
        <dbReference type="Proteomes" id="UP000000702"/>
    </source>
</evidence>